<dbReference type="SUPFAM" id="SSF56300">
    <property type="entry name" value="Metallo-dependent phosphatases"/>
    <property type="match status" value="1"/>
</dbReference>
<dbReference type="InterPro" id="IPR036907">
    <property type="entry name" value="5'-Nucleotdase_C_sf"/>
</dbReference>
<dbReference type="RefSeq" id="XP_066630247.1">
    <property type="nucleotide sequence ID" value="XM_066779443.1"/>
</dbReference>
<dbReference type="Gene3D" id="3.60.21.10">
    <property type="match status" value="1"/>
</dbReference>
<accession>A0ABR3C9C0</accession>
<keyword evidence="2" id="KW-0547">Nucleotide-binding</keyword>
<dbReference type="SUPFAM" id="SSF55816">
    <property type="entry name" value="5'-nucleotidase (syn. UDP-sugar hydrolase), C-terminal domain"/>
    <property type="match status" value="1"/>
</dbReference>
<name>A0ABR3C9C0_9PEZI</name>
<evidence type="ECO:0000259" key="4">
    <source>
        <dbReference type="Pfam" id="PF02872"/>
    </source>
</evidence>
<comment type="caution">
    <text evidence="5">The sequence shown here is derived from an EMBL/GenBank/DDBJ whole genome shotgun (WGS) entry which is preliminary data.</text>
</comment>
<dbReference type="InterPro" id="IPR029052">
    <property type="entry name" value="Metallo-depent_PP-like"/>
</dbReference>
<evidence type="ECO:0000256" key="2">
    <source>
        <dbReference type="RuleBase" id="RU362119"/>
    </source>
</evidence>
<feature type="region of interest" description="Disordered" evidence="3">
    <location>
        <begin position="578"/>
        <end position="617"/>
    </location>
</feature>
<dbReference type="Pfam" id="PF02872">
    <property type="entry name" value="5_nucleotid_C"/>
    <property type="match status" value="1"/>
</dbReference>
<evidence type="ECO:0000313" key="5">
    <source>
        <dbReference type="EMBL" id="KAL0257218.1"/>
    </source>
</evidence>
<dbReference type="GeneID" id="92012113"/>
<comment type="similarity">
    <text evidence="1 2">Belongs to the 5'-nucleotidase family.</text>
</comment>
<feature type="domain" description="5'-Nucleotidase C-terminal" evidence="4">
    <location>
        <begin position="347"/>
        <end position="498"/>
    </location>
</feature>
<dbReference type="Gene3D" id="3.90.780.10">
    <property type="entry name" value="5'-Nucleotidase, C-terminal domain"/>
    <property type="match status" value="1"/>
</dbReference>
<dbReference type="PANTHER" id="PTHR11575">
    <property type="entry name" value="5'-NUCLEOTIDASE-RELATED"/>
    <property type="match status" value="1"/>
</dbReference>
<evidence type="ECO:0000256" key="1">
    <source>
        <dbReference type="ARBA" id="ARBA00006654"/>
    </source>
</evidence>
<dbReference type="InterPro" id="IPR008334">
    <property type="entry name" value="5'-Nucleotdase_C"/>
</dbReference>
<protein>
    <recommendedName>
        <fullName evidence="4">5'-Nucleotidase C-terminal domain-containing protein</fullName>
    </recommendedName>
</protein>
<dbReference type="Proteomes" id="UP001430584">
    <property type="component" value="Unassembled WGS sequence"/>
</dbReference>
<dbReference type="PANTHER" id="PTHR11575:SF48">
    <property type="entry name" value="5'-NUCLEOTIDASE"/>
    <property type="match status" value="1"/>
</dbReference>
<organism evidence="5 6">
    <name type="scientific">Diplodia seriata</name>
    <dbReference type="NCBI Taxonomy" id="420778"/>
    <lineage>
        <taxon>Eukaryota</taxon>
        <taxon>Fungi</taxon>
        <taxon>Dikarya</taxon>
        <taxon>Ascomycota</taxon>
        <taxon>Pezizomycotina</taxon>
        <taxon>Dothideomycetes</taxon>
        <taxon>Dothideomycetes incertae sedis</taxon>
        <taxon>Botryosphaeriales</taxon>
        <taxon>Botryosphaeriaceae</taxon>
        <taxon>Diplodia</taxon>
    </lineage>
</organism>
<evidence type="ECO:0000313" key="6">
    <source>
        <dbReference type="Proteomes" id="UP001430584"/>
    </source>
</evidence>
<keyword evidence="6" id="KW-1185">Reference proteome</keyword>
<gene>
    <name evidence="5" type="ORF">SLS55_008028</name>
</gene>
<keyword evidence="2" id="KW-0378">Hydrolase</keyword>
<dbReference type="PRINTS" id="PR01607">
    <property type="entry name" value="APYRASEFAMLY"/>
</dbReference>
<sequence>MSVDNPTIDDVVTYSSGPHDAPPDLRIIHYNDVYHVEPSSAEPVGGYARFKTLCNYYRSDSSFAGQSELLTFFSGDAFNPSLESSVTKADSVSMLQNHDLDFGVRQYRHLTGQCNFPWLLANVLDPALGENESLANAPKTTMMTSSNGIKIGIIGLAEREWLDTINSLPPDIIYKSASETAKELVPALREQGAEIVIVISHQREPNDNKLAEKLPEGLVDIVLGGHDHYYVSDSIVSLTQPLSDKRFPLRSTISRRDGLRISFSRHGPLTMNLQNHSLINGCHVLRSGSDFKQLSYIEAWRKQDGTNKWDFNIIRRDVVSQIPQDPESMKLIESLTAKLKAKLDKPIGYTASPLDARFTTVRTKESNMGNFVCDLMRFTYNGDCALMASGTIRGDQIYPPGLLRVKDIMNCFPFEDPIVVIKVTGKAVVEALENSVSKYPALEGRFPQVSNIEFEFDPQQPEGSRVTWTKIGGDPVDLEKEYVMVTRGYMARGRDGYDSLLIEEEGGTAKEIVSEENGILISMMLRQYFMSLKVLGKWKQWGPSMGRHWDRVQNKLQNVQPHVEPKGKVASALEVVQDSRSGRLTPHGHRPEGAETPLNESDTDSEDEAEPKRANAAVEELERKSVIMRKVMRKWWRLAGLKGQPRCGDPLGEGEFTINWTKAIAPRLEGRIRMVSTSV</sequence>
<proteinExistence type="inferred from homology"/>
<reference evidence="5 6" key="1">
    <citation type="submission" date="2024-02" db="EMBL/GenBank/DDBJ databases">
        <title>De novo assembly and annotation of 12 fungi associated with fruit tree decline syndrome in Ontario, Canada.</title>
        <authorList>
            <person name="Sulman M."/>
            <person name="Ellouze W."/>
            <person name="Ilyukhin E."/>
        </authorList>
    </citation>
    <scope>NUCLEOTIDE SEQUENCE [LARGE SCALE GENOMIC DNA]</scope>
    <source>
        <strain evidence="5 6">FDS-637</strain>
    </source>
</reference>
<dbReference type="InterPro" id="IPR006179">
    <property type="entry name" value="5_nucleotidase/apyrase"/>
</dbReference>
<dbReference type="EMBL" id="JAJVCZ030000008">
    <property type="protein sequence ID" value="KAL0257218.1"/>
    <property type="molecule type" value="Genomic_DNA"/>
</dbReference>
<evidence type="ECO:0000256" key="3">
    <source>
        <dbReference type="SAM" id="MobiDB-lite"/>
    </source>
</evidence>